<dbReference type="Proteomes" id="UP000243579">
    <property type="component" value="Unassembled WGS sequence"/>
</dbReference>
<dbReference type="InterPro" id="IPR052942">
    <property type="entry name" value="LPS_cholinephosphotransferase"/>
</dbReference>
<evidence type="ECO:0000313" key="3">
    <source>
        <dbReference type="EMBL" id="OQR87186.1"/>
    </source>
</evidence>
<protein>
    <recommendedName>
        <fullName evidence="2">LicD/FKTN/FKRP nucleotidyltransferase domain-containing protein</fullName>
    </recommendedName>
</protein>
<dbReference type="PANTHER" id="PTHR43404">
    <property type="entry name" value="LIPOPOLYSACCHARIDE CHOLINEPHOSPHOTRANSFERASE LICD"/>
    <property type="match status" value="1"/>
</dbReference>
<keyword evidence="1" id="KW-1133">Transmembrane helix</keyword>
<evidence type="ECO:0000256" key="1">
    <source>
        <dbReference type="SAM" id="Phobius"/>
    </source>
</evidence>
<dbReference type="AlphaFoldDB" id="A0A1V9YN34"/>
<keyword evidence="1" id="KW-0472">Membrane</keyword>
<name>A0A1V9YN34_ACHHY</name>
<evidence type="ECO:0000259" key="2">
    <source>
        <dbReference type="Pfam" id="PF04991"/>
    </source>
</evidence>
<keyword evidence="4" id="KW-1185">Reference proteome</keyword>
<reference evidence="3 4" key="1">
    <citation type="journal article" date="2014" name="Genome Biol. Evol.">
        <title>The secreted proteins of Achlya hypogyna and Thraustotheca clavata identify the ancestral oomycete secretome and reveal gene acquisitions by horizontal gene transfer.</title>
        <authorList>
            <person name="Misner I."/>
            <person name="Blouin N."/>
            <person name="Leonard G."/>
            <person name="Richards T.A."/>
            <person name="Lane C.E."/>
        </authorList>
    </citation>
    <scope>NUCLEOTIDE SEQUENCE [LARGE SCALE GENOMIC DNA]</scope>
    <source>
        <strain evidence="3 4">ATCC 48635</strain>
    </source>
</reference>
<keyword evidence="1" id="KW-0812">Transmembrane</keyword>
<feature type="transmembrane region" description="Helical" evidence="1">
    <location>
        <begin position="49"/>
        <end position="70"/>
    </location>
</feature>
<sequence length="288" mass="31879">MIHRGRRSDDDSDDATEDAILLALDEGRLVKDKPPVHPLDVPATVCEKAALTLLGLAFLIIAGLCLHAVFTTKVCVHIADAHREVQYRTLEECLDQSDIDGILRGLAQTFTTTLAAHGIEYWLDSGTLLGAVRTQSLNPNDLDLDVGMGVDAFAKLSSTALPFPERYTLQIRNSTMYPTTSRDDALPGRFIDKQSGFYLDIFVFLPSVREEDGVKMLGPVASGCWHECVACGGQPKRFVVPESWIYPLLPCTFEGVRTRCPVNAAAYLTHLYGPGYMKRTWNLEQYLT</sequence>
<feature type="domain" description="LicD/FKTN/FKRP nucleotidyltransferase" evidence="2">
    <location>
        <begin position="116"/>
        <end position="204"/>
    </location>
</feature>
<accession>A0A1V9YN34</accession>
<gene>
    <name evidence="3" type="ORF">ACHHYP_09408</name>
</gene>
<dbReference type="Pfam" id="PF04991">
    <property type="entry name" value="LicD"/>
    <property type="match status" value="1"/>
</dbReference>
<dbReference type="PANTHER" id="PTHR43404:SF1">
    <property type="entry name" value="MNN4P"/>
    <property type="match status" value="1"/>
</dbReference>
<dbReference type="OrthoDB" id="161703at2759"/>
<evidence type="ECO:0000313" key="4">
    <source>
        <dbReference type="Proteomes" id="UP000243579"/>
    </source>
</evidence>
<proteinExistence type="predicted"/>
<dbReference type="GO" id="GO:0009100">
    <property type="term" value="P:glycoprotein metabolic process"/>
    <property type="evidence" value="ECO:0007669"/>
    <property type="project" value="UniProtKB-ARBA"/>
</dbReference>
<dbReference type="STRING" id="1202772.A0A1V9YN34"/>
<dbReference type="InterPro" id="IPR007074">
    <property type="entry name" value="LicD/FKTN/FKRP_NTP_transf"/>
</dbReference>
<organism evidence="3 4">
    <name type="scientific">Achlya hypogyna</name>
    <name type="common">Oomycete</name>
    <name type="synonym">Protoachlya hypogyna</name>
    <dbReference type="NCBI Taxonomy" id="1202772"/>
    <lineage>
        <taxon>Eukaryota</taxon>
        <taxon>Sar</taxon>
        <taxon>Stramenopiles</taxon>
        <taxon>Oomycota</taxon>
        <taxon>Saprolegniomycetes</taxon>
        <taxon>Saprolegniales</taxon>
        <taxon>Achlyaceae</taxon>
        <taxon>Achlya</taxon>
    </lineage>
</organism>
<dbReference type="EMBL" id="JNBR01001461">
    <property type="protein sequence ID" value="OQR87186.1"/>
    <property type="molecule type" value="Genomic_DNA"/>
</dbReference>
<comment type="caution">
    <text evidence="3">The sequence shown here is derived from an EMBL/GenBank/DDBJ whole genome shotgun (WGS) entry which is preliminary data.</text>
</comment>